<comment type="caution">
    <text evidence="1">The sequence shown here is derived from an EMBL/GenBank/DDBJ whole genome shotgun (WGS) entry which is preliminary data.</text>
</comment>
<dbReference type="EMBL" id="AOGT01000234">
    <property type="protein sequence ID" value="EMG50481.1"/>
    <property type="molecule type" value="Genomic_DNA"/>
</dbReference>
<dbReference type="AlphaFoldDB" id="M3IV38"/>
<dbReference type="OrthoDB" id="413313at2759"/>
<dbReference type="HOGENOM" id="CLU_2378340_0_0_1"/>
<dbReference type="STRING" id="1245528.M3IV38"/>
<dbReference type="Proteomes" id="UP000011777">
    <property type="component" value="Unassembled WGS sequence"/>
</dbReference>
<protein>
    <submittedName>
        <fullName evidence="1">Uncharacterized protein</fullName>
    </submittedName>
</protein>
<proteinExistence type="predicted"/>
<evidence type="ECO:0000313" key="2">
    <source>
        <dbReference type="Proteomes" id="UP000011777"/>
    </source>
</evidence>
<sequence length="95" mass="10853">MRWYVNAVKFVVKYPVASVSREIDSKLKQINDEIKSNVADIDKLIKANPDSYLETLITVLDLDQKSSNQILQAMESTIKFDHRSYDATAEPSFLT</sequence>
<reference evidence="1 2" key="1">
    <citation type="submission" date="2013-02" db="EMBL/GenBank/DDBJ databases">
        <title>Genome sequence of Candida maltosa Xu316, a potential industrial strain for xylitol and ethanol production.</title>
        <authorList>
            <person name="Yu J."/>
            <person name="Wang Q."/>
            <person name="Geng X."/>
            <person name="Bao W."/>
            <person name="He P."/>
            <person name="Cai J."/>
        </authorList>
    </citation>
    <scope>NUCLEOTIDE SEQUENCE [LARGE SCALE GENOMIC DNA]</scope>
    <source>
        <strain evidence="2">Xu316</strain>
    </source>
</reference>
<evidence type="ECO:0000313" key="1">
    <source>
        <dbReference type="EMBL" id="EMG50481.1"/>
    </source>
</evidence>
<feature type="non-terminal residue" evidence="1">
    <location>
        <position position="1"/>
    </location>
</feature>
<feature type="non-terminal residue" evidence="1">
    <location>
        <position position="95"/>
    </location>
</feature>
<name>M3IV38_CANMX</name>
<accession>M3IV38</accession>
<gene>
    <name evidence="1" type="ORF">G210_3755</name>
</gene>
<organism evidence="1 2">
    <name type="scientific">Candida maltosa (strain Xu316)</name>
    <name type="common">Yeast</name>
    <dbReference type="NCBI Taxonomy" id="1245528"/>
    <lineage>
        <taxon>Eukaryota</taxon>
        <taxon>Fungi</taxon>
        <taxon>Dikarya</taxon>
        <taxon>Ascomycota</taxon>
        <taxon>Saccharomycotina</taxon>
        <taxon>Pichiomycetes</taxon>
        <taxon>Debaryomycetaceae</taxon>
        <taxon>Candida/Lodderomyces clade</taxon>
        <taxon>Candida</taxon>
    </lineage>
</organism>
<keyword evidence="2" id="KW-1185">Reference proteome</keyword>